<keyword evidence="3" id="KW-1003">Cell membrane</keyword>
<reference evidence="10" key="3">
    <citation type="submission" date="2022-06" db="EMBL/GenBank/DDBJ databases">
        <title>Resources to Facilitate Use of the Altered Schaedler Flora (ASF) Mouse Model to Study Microbiome Function.</title>
        <authorList>
            <person name="Proctor A."/>
            <person name="Parvinroo S."/>
            <person name="Richie T."/>
            <person name="Jia X."/>
            <person name="Lee S.T.M."/>
            <person name="Karp P.D."/>
            <person name="Paley S."/>
            <person name="Kostic A.D."/>
            <person name="Pierre J.F."/>
            <person name="Wannemuehler M.J."/>
            <person name="Phillips G.J."/>
        </authorList>
    </citation>
    <scope>NUCLEOTIDE SEQUENCE</scope>
    <source>
        <strain evidence="10">ASF457</strain>
    </source>
</reference>
<keyword evidence="11" id="KW-1185">Reference proteome</keyword>
<dbReference type="GO" id="GO:0015808">
    <property type="term" value="P:L-alanine transport"/>
    <property type="evidence" value="ECO:0007669"/>
    <property type="project" value="TreeGrafter"/>
</dbReference>
<accession>V2QDQ1</accession>
<dbReference type="AlphaFoldDB" id="V2QDQ1"/>
<dbReference type="EMBL" id="CP097562">
    <property type="protein sequence ID" value="USF25008.1"/>
    <property type="molecule type" value="Genomic_DNA"/>
</dbReference>
<dbReference type="GO" id="GO:0042941">
    <property type="term" value="P:D-alanine transmembrane transport"/>
    <property type="evidence" value="ECO:0007669"/>
    <property type="project" value="TreeGrafter"/>
</dbReference>
<evidence type="ECO:0000256" key="4">
    <source>
        <dbReference type="ARBA" id="ARBA00022519"/>
    </source>
</evidence>
<evidence type="ECO:0000256" key="6">
    <source>
        <dbReference type="ARBA" id="ARBA00022970"/>
    </source>
</evidence>
<reference evidence="10" key="1">
    <citation type="journal article" date="2014" name="Genome Announc.">
        <title>Draft genome sequences of the altered schaedler flora, a defined bacterial community from gnotobiotic mice.</title>
        <authorList>
            <person name="Wannemuehler M.J."/>
            <person name="Overstreet A.M."/>
            <person name="Ward D.V."/>
            <person name="Phillips G.J."/>
        </authorList>
    </citation>
    <scope>NUCLEOTIDE SEQUENCE</scope>
    <source>
        <strain evidence="10">ASF457</strain>
    </source>
</reference>
<dbReference type="eggNOG" id="COG0559">
    <property type="taxonomic scope" value="Bacteria"/>
</dbReference>
<keyword evidence="5" id="KW-0812">Transmembrane</keyword>
<evidence type="ECO:0000256" key="8">
    <source>
        <dbReference type="ARBA" id="ARBA00023136"/>
    </source>
</evidence>
<comment type="similarity">
    <text evidence="9">Belongs to the binding-protein-dependent transport system permease family. LivHM subfamily.</text>
</comment>
<dbReference type="InterPro" id="IPR001851">
    <property type="entry name" value="ABC_transp_permease"/>
</dbReference>
<dbReference type="GO" id="GO:0015190">
    <property type="term" value="F:L-leucine transmembrane transporter activity"/>
    <property type="evidence" value="ECO:0007669"/>
    <property type="project" value="TreeGrafter"/>
</dbReference>
<keyword evidence="2" id="KW-0813">Transport</keyword>
<dbReference type="Proteomes" id="UP000017429">
    <property type="component" value="Chromosome"/>
</dbReference>
<organism evidence="10 11">
    <name type="scientific">Mucispirillum schaedleri ASF457</name>
    <dbReference type="NCBI Taxonomy" id="1379858"/>
    <lineage>
        <taxon>Bacteria</taxon>
        <taxon>Pseudomonadati</taxon>
        <taxon>Deferribacterota</taxon>
        <taxon>Deferribacteres</taxon>
        <taxon>Deferribacterales</taxon>
        <taxon>Mucispirillaceae</taxon>
        <taxon>Mucispirillum</taxon>
    </lineage>
</organism>
<dbReference type="CDD" id="cd06582">
    <property type="entry name" value="TM_PBP1_LivH_like"/>
    <property type="match status" value="1"/>
</dbReference>
<keyword evidence="4" id="KW-0997">Cell inner membrane</keyword>
<evidence type="ECO:0000256" key="5">
    <source>
        <dbReference type="ARBA" id="ARBA00022692"/>
    </source>
</evidence>
<dbReference type="InterPro" id="IPR052157">
    <property type="entry name" value="BCAA_transport_permease"/>
</dbReference>
<dbReference type="GO" id="GO:1903806">
    <property type="term" value="P:L-isoleucine import across plasma membrane"/>
    <property type="evidence" value="ECO:0007669"/>
    <property type="project" value="TreeGrafter"/>
</dbReference>
<proteinExistence type="inferred from homology"/>
<keyword evidence="8" id="KW-0472">Membrane</keyword>
<dbReference type="PANTHER" id="PTHR11795:SF371">
    <property type="entry name" value="HIGH-AFFINITY BRANCHED-CHAIN AMINO ACID TRANSPORT SYSTEM PERMEASE PROTEIN LIVH"/>
    <property type="match status" value="1"/>
</dbReference>
<dbReference type="GO" id="GO:0005304">
    <property type="term" value="F:L-valine transmembrane transporter activity"/>
    <property type="evidence" value="ECO:0007669"/>
    <property type="project" value="TreeGrafter"/>
</dbReference>
<dbReference type="KEGG" id="msch:N508_002103"/>
<keyword evidence="7" id="KW-1133">Transmembrane helix</keyword>
<evidence type="ECO:0000313" key="11">
    <source>
        <dbReference type="Proteomes" id="UP000017429"/>
    </source>
</evidence>
<comment type="subcellular location">
    <subcellularLocation>
        <location evidence="1">Cell membrane</location>
        <topology evidence="1">Multi-pass membrane protein</topology>
    </subcellularLocation>
</comment>
<dbReference type="GO" id="GO:0005886">
    <property type="term" value="C:plasma membrane"/>
    <property type="evidence" value="ECO:0007669"/>
    <property type="project" value="UniProtKB-SubCell"/>
</dbReference>
<evidence type="ECO:0000256" key="7">
    <source>
        <dbReference type="ARBA" id="ARBA00022989"/>
    </source>
</evidence>
<sequence length="430" mass="46280">MEIIQQLLNGLTVGGIYALIALGYTMVYGIIKLINFAHGDIFMIGAFAGFFAITLITDLFIGTFLASSVGAFISEYKLIAAILSSIIFCGLLGIFVERVAYRPLREGSPKTIIGSAVGLAFIIFAAVFGKGSFQMDTALLFLVILGMLSILSFAYIRYAGNNIKSLNKENINQKIIFYTVLYVTALVILAYLAWYFDIEIMVFLSFAFVLLVYWLVVSRVKSTNAGGNSRINALISAIGMSMILSNMVMLLRGTSDQPYRMGFFTGTINIGSFSVSSLQIFIIAFSFILMGILFYIIHKTKFGLSMRAVSYNLNAARLMGINPDKVIAMTFVIGSALAGVAGVLVGTYYQSVSPNIGMMYGLKAFVAAVLGGIGSIPGAVVGGIILGIAEVVGIAFLSSSYKDAIAFGILILILIIKPTGIFGKTMKEKV</sequence>
<protein>
    <submittedName>
        <fullName evidence="10">Uncharacterized protein</fullName>
    </submittedName>
</protein>
<evidence type="ECO:0000256" key="9">
    <source>
        <dbReference type="ARBA" id="ARBA00037998"/>
    </source>
</evidence>
<dbReference type="GO" id="GO:0015192">
    <property type="term" value="F:L-phenylalanine transmembrane transporter activity"/>
    <property type="evidence" value="ECO:0007669"/>
    <property type="project" value="TreeGrafter"/>
</dbReference>
<gene>
    <name evidence="10" type="ORF">N508_002103</name>
</gene>
<keyword evidence="6" id="KW-0029">Amino-acid transport</keyword>
<dbReference type="Pfam" id="PF02653">
    <property type="entry name" value="BPD_transp_2"/>
    <property type="match status" value="1"/>
</dbReference>
<dbReference type="PANTHER" id="PTHR11795">
    <property type="entry name" value="BRANCHED-CHAIN AMINO ACID TRANSPORT SYSTEM PERMEASE PROTEIN LIVH"/>
    <property type="match status" value="1"/>
</dbReference>
<evidence type="ECO:0000256" key="3">
    <source>
        <dbReference type="ARBA" id="ARBA00022475"/>
    </source>
</evidence>
<reference evidence="10" key="2">
    <citation type="submission" date="2022-05" db="EMBL/GenBank/DDBJ databases">
        <authorList>
            <person name="Proctor A.L."/>
            <person name="Phillips G.J."/>
            <person name="Wannemuehler M.J."/>
        </authorList>
    </citation>
    <scope>NUCLEOTIDE SEQUENCE</scope>
    <source>
        <strain evidence="10">ASF457</strain>
    </source>
</reference>
<dbReference type="GO" id="GO:0015188">
    <property type="term" value="F:L-isoleucine transmembrane transporter activity"/>
    <property type="evidence" value="ECO:0007669"/>
    <property type="project" value="TreeGrafter"/>
</dbReference>
<dbReference type="RefSeq" id="WP_023276647.1">
    <property type="nucleotide sequence ID" value="NZ_FTRD01000032.1"/>
</dbReference>
<evidence type="ECO:0000313" key="10">
    <source>
        <dbReference type="EMBL" id="USF25008.1"/>
    </source>
</evidence>
<evidence type="ECO:0000256" key="1">
    <source>
        <dbReference type="ARBA" id="ARBA00004651"/>
    </source>
</evidence>
<name>V2QDQ1_9BACT</name>
<evidence type="ECO:0000256" key="2">
    <source>
        <dbReference type="ARBA" id="ARBA00022448"/>
    </source>
</evidence>